<protein>
    <submittedName>
        <fullName evidence="4">AcrR family transcriptional regulator</fullName>
    </submittedName>
</protein>
<proteinExistence type="predicted"/>
<evidence type="ECO:0000259" key="3">
    <source>
        <dbReference type="PROSITE" id="PS50977"/>
    </source>
</evidence>
<dbReference type="PROSITE" id="PS50977">
    <property type="entry name" value="HTH_TETR_2"/>
    <property type="match status" value="1"/>
</dbReference>
<dbReference type="EMBL" id="JACHVY010000001">
    <property type="protein sequence ID" value="MBB2899735.1"/>
    <property type="molecule type" value="Genomic_DNA"/>
</dbReference>
<dbReference type="InterPro" id="IPR001647">
    <property type="entry name" value="HTH_TetR"/>
</dbReference>
<dbReference type="PRINTS" id="PR00455">
    <property type="entry name" value="HTHTETR"/>
</dbReference>
<dbReference type="GO" id="GO:0000976">
    <property type="term" value="F:transcription cis-regulatory region binding"/>
    <property type="evidence" value="ECO:0007669"/>
    <property type="project" value="TreeGrafter"/>
</dbReference>
<dbReference type="RefSeq" id="WP_221183023.1">
    <property type="nucleotide sequence ID" value="NZ_JACHVY010000001.1"/>
</dbReference>
<feature type="DNA-binding region" description="H-T-H motif" evidence="2">
    <location>
        <begin position="43"/>
        <end position="62"/>
    </location>
</feature>
<organism evidence="4 5">
    <name type="scientific">Kineococcus radiotolerans</name>
    <dbReference type="NCBI Taxonomy" id="131568"/>
    <lineage>
        <taxon>Bacteria</taxon>
        <taxon>Bacillati</taxon>
        <taxon>Actinomycetota</taxon>
        <taxon>Actinomycetes</taxon>
        <taxon>Kineosporiales</taxon>
        <taxon>Kineosporiaceae</taxon>
        <taxon>Kineococcus</taxon>
    </lineage>
</organism>
<dbReference type="PANTHER" id="PTHR30055:SF209">
    <property type="entry name" value="POSSIBLE TRANSCRIPTIONAL REGULATORY PROTEIN (PROBABLY TETR-FAMILY)"/>
    <property type="match status" value="1"/>
</dbReference>
<keyword evidence="1 2" id="KW-0238">DNA-binding</keyword>
<sequence>MPRPVSLLGSPPVPERADATRNRELLLRTARALLDEHGAAGLSMDALAAAAGLGKGTVFRRFGSRAGLFAALLDEHERDFQAACLWGPPPLGPGADPVDRLVAFGHQRLDLLARRGHLVREADAHLTRGANAPAAFARLHVRVLLQAAGVGGDVEVLAFNLLAVLEAPLARHVERAPDGPAQPSPQRLAAGWTDLVRRVVGPGG</sequence>
<evidence type="ECO:0000256" key="1">
    <source>
        <dbReference type="ARBA" id="ARBA00023125"/>
    </source>
</evidence>
<accession>A0A7W4TIX6</accession>
<dbReference type="Pfam" id="PF00440">
    <property type="entry name" value="TetR_N"/>
    <property type="match status" value="1"/>
</dbReference>
<dbReference type="InterPro" id="IPR050109">
    <property type="entry name" value="HTH-type_TetR-like_transc_reg"/>
</dbReference>
<evidence type="ECO:0000256" key="2">
    <source>
        <dbReference type="PROSITE-ProRule" id="PRU00335"/>
    </source>
</evidence>
<comment type="caution">
    <text evidence="4">The sequence shown here is derived from an EMBL/GenBank/DDBJ whole genome shotgun (WGS) entry which is preliminary data.</text>
</comment>
<feature type="domain" description="HTH tetR-type" evidence="3">
    <location>
        <begin position="20"/>
        <end position="80"/>
    </location>
</feature>
<reference evidence="4 5" key="1">
    <citation type="submission" date="2020-08" db="EMBL/GenBank/DDBJ databases">
        <title>The Agave Microbiome: Exploring the role of microbial communities in plant adaptations to desert environments.</title>
        <authorList>
            <person name="Partida-Martinez L.P."/>
        </authorList>
    </citation>
    <scope>NUCLEOTIDE SEQUENCE [LARGE SCALE GENOMIC DNA]</scope>
    <source>
        <strain evidence="4 5">AS2.23</strain>
    </source>
</reference>
<name>A0A7W4TIX6_KINRA</name>
<dbReference type="InterPro" id="IPR009057">
    <property type="entry name" value="Homeodomain-like_sf"/>
</dbReference>
<reference evidence="4 5" key="2">
    <citation type="submission" date="2020-08" db="EMBL/GenBank/DDBJ databases">
        <authorList>
            <person name="Partida-Martinez L."/>
            <person name="Huntemann M."/>
            <person name="Clum A."/>
            <person name="Wang J."/>
            <person name="Palaniappan K."/>
            <person name="Ritter S."/>
            <person name="Chen I.-M."/>
            <person name="Stamatis D."/>
            <person name="Reddy T."/>
            <person name="O'Malley R."/>
            <person name="Daum C."/>
            <person name="Shapiro N."/>
            <person name="Ivanova N."/>
            <person name="Kyrpides N."/>
            <person name="Woyke T."/>
        </authorList>
    </citation>
    <scope>NUCLEOTIDE SEQUENCE [LARGE SCALE GENOMIC DNA]</scope>
    <source>
        <strain evidence="4 5">AS2.23</strain>
    </source>
</reference>
<dbReference type="Gene3D" id="1.10.357.10">
    <property type="entry name" value="Tetracycline Repressor, domain 2"/>
    <property type="match status" value="1"/>
</dbReference>
<dbReference type="PANTHER" id="PTHR30055">
    <property type="entry name" value="HTH-TYPE TRANSCRIPTIONAL REGULATOR RUTR"/>
    <property type="match status" value="1"/>
</dbReference>
<evidence type="ECO:0000313" key="4">
    <source>
        <dbReference type="EMBL" id="MBB2899735.1"/>
    </source>
</evidence>
<dbReference type="Proteomes" id="UP000533269">
    <property type="component" value="Unassembled WGS sequence"/>
</dbReference>
<dbReference type="AlphaFoldDB" id="A0A7W4TIX6"/>
<evidence type="ECO:0000313" key="5">
    <source>
        <dbReference type="Proteomes" id="UP000533269"/>
    </source>
</evidence>
<dbReference type="SUPFAM" id="SSF46689">
    <property type="entry name" value="Homeodomain-like"/>
    <property type="match status" value="1"/>
</dbReference>
<dbReference type="GO" id="GO:0003700">
    <property type="term" value="F:DNA-binding transcription factor activity"/>
    <property type="evidence" value="ECO:0007669"/>
    <property type="project" value="TreeGrafter"/>
</dbReference>
<gene>
    <name evidence="4" type="ORF">FHR75_000523</name>
</gene>